<evidence type="ECO:0000313" key="3">
    <source>
        <dbReference type="EMBL" id="KAK7089103.1"/>
    </source>
</evidence>
<reference evidence="3 4" key="1">
    <citation type="submission" date="2024-02" db="EMBL/GenBank/DDBJ databases">
        <title>Chromosome-scale genome assembly of the rough periwinkle Littorina saxatilis.</title>
        <authorList>
            <person name="De Jode A."/>
            <person name="Faria R."/>
            <person name="Formenti G."/>
            <person name="Sims Y."/>
            <person name="Smith T.P."/>
            <person name="Tracey A."/>
            <person name="Wood J.M.D."/>
            <person name="Zagrodzka Z.B."/>
            <person name="Johannesson K."/>
            <person name="Butlin R.K."/>
            <person name="Leder E.H."/>
        </authorList>
    </citation>
    <scope>NUCLEOTIDE SEQUENCE [LARGE SCALE GENOMIC DNA]</scope>
    <source>
        <strain evidence="3">Snail1</strain>
        <tissue evidence="3">Muscle</tissue>
    </source>
</reference>
<dbReference type="Proteomes" id="UP001374579">
    <property type="component" value="Unassembled WGS sequence"/>
</dbReference>
<accession>A0AAN9FYA3</accession>
<evidence type="ECO:0000256" key="2">
    <source>
        <dbReference type="SAM" id="SignalP"/>
    </source>
</evidence>
<protein>
    <submittedName>
        <fullName evidence="3">Uncharacterized protein</fullName>
    </submittedName>
</protein>
<evidence type="ECO:0000256" key="1">
    <source>
        <dbReference type="SAM" id="MobiDB-lite"/>
    </source>
</evidence>
<dbReference type="EMBL" id="JBAMIC010002935">
    <property type="protein sequence ID" value="KAK7089103.1"/>
    <property type="molecule type" value="Genomic_DNA"/>
</dbReference>
<gene>
    <name evidence="3" type="ORF">V1264_024592</name>
</gene>
<sequence length="155" mass="17278">MDCRMGVVMVSSWMLLMTSAVTSVGAGPVLGAELDGLESQVRQVRQVRRPGLTGHELAPWKIREPVRPSARLILIILTEKCRRLREQGVSPLPSYCWILGNASSVQSLNRGYDHYEESVPNTERLHDLQTVQIDNNQHSDNRVSIGGPNDVHRAV</sequence>
<keyword evidence="4" id="KW-1185">Reference proteome</keyword>
<proteinExistence type="predicted"/>
<feature type="chain" id="PRO_5042984582" evidence="2">
    <location>
        <begin position="32"/>
        <end position="155"/>
    </location>
</feature>
<organism evidence="3 4">
    <name type="scientific">Littorina saxatilis</name>
    <dbReference type="NCBI Taxonomy" id="31220"/>
    <lineage>
        <taxon>Eukaryota</taxon>
        <taxon>Metazoa</taxon>
        <taxon>Spiralia</taxon>
        <taxon>Lophotrochozoa</taxon>
        <taxon>Mollusca</taxon>
        <taxon>Gastropoda</taxon>
        <taxon>Caenogastropoda</taxon>
        <taxon>Littorinimorpha</taxon>
        <taxon>Littorinoidea</taxon>
        <taxon>Littorinidae</taxon>
        <taxon>Littorina</taxon>
    </lineage>
</organism>
<feature type="signal peptide" evidence="2">
    <location>
        <begin position="1"/>
        <end position="31"/>
    </location>
</feature>
<keyword evidence="2" id="KW-0732">Signal</keyword>
<evidence type="ECO:0000313" key="4">
    <source>
        <dbReference type="Proteomes" id="UP001374579"/>
    </source>
</evidence>
<name>A0AAN9FYA3_9CAEN</name>
<feature type="region of interest" description="Disordered" evidence="1">
    <location>
        <begin position="135"/>
        <end position="155"/>
    </location>
</feature>
<comment type="caution">
    <text evidence="3">The sequence shown here is derived from an EMBL/GenBank/DDBJ whole genome shotgun (WGS) entry which is preliminary data.</text>
</comment>
<dbReference type="AlphaFoldDB" id="A0AAN9FYA3"/>